<reference evidence="2 3" key="1">
    <citation type="submission" date="2021-06" db="EMBL/GenBank/DDBJ databases">
        <authorList>
            <person name="Palmer J.M."/>
        </authorList>
    </citation>
    <scope>NUCLEOTIDE SEQUENCE [LARGE SCALE GENOMIC DNA]</scope>
    <source>
        <strain evidence="2 3">AS_MEX2019</strain>
        <tissue evidence="2">Muscle</tissue>
    </source>
</reference>
<accession>A0ABV0YMA4</accession>
<proteinExistence type="predicted"/>
<evidence type="ECO:0000256" key="1">
    <source>
        <dbReference type="SAM" id="MobiDB-lite"/>
    </source>
</evidence>
<feature type="region of interest" description="Disordered" evidence="1">
    <location>
        <begin position="90"/>
        <end position="142"/>
    </location>
</feature>
<protein>
    <submittedName>
        <fullName evidence="2">Uncharacterized protein</fullName>
    </submittedName>
</protein>
<gene>
    <name evidence="2" type="ORF">AMECASPLE_009320</name>
</gene>
<evidence type="ECO:0000313" key="3">
    <source>
        <dbReference type="Proteomes" id="UP001469553"/>
    </source>
</evidence>
<feature type="compositionally biased region" description="Basic residues" evidence="1">
    <location>
        <begin position="109"/>
        <end position="124"/>
    </location>
</feature>
<evidence type="ECO:0000313" key="2">
    <source>
        <dbReference type="EMBL" id="MEQ2294970.1"/>
    </source>
</evidence>
<comment type="caution">
    <text evidence="2">The sequence shown here is derived from an EMBL/GenBank/DDBJ whole genome shotgun (WGS) entry which is preliminary data.</text>
</comment>
<dbReference type="EMBL" id="JAHRIP010038138">
    <property type="protein sequence ID" value="MEQ2294970.1"/>
    <property type="molecule type" value="Genomic_DNA"/>
</dbReference>
<keyword evidence="3" id="KW-1185">Reference proteome</keyword>
<dbReference type="Proteomes" id="UP001469553">
    <property type="component" value="Unassembled WGS sequence"/>
</dbReference>
<organism evidence="2 3">
    <name type="scientific">Ameca splendens</name>
    <dbReference type="NCBI Taxonomy" id="208324"/>
    <lineage>
        <taxon>Eukaryota</taxon>
        <taxon>Metazoa</taxon>
        <taxon>Chordata</taxon>
        <taxon>Craniata</taxon>
        <taxon>Vertebrata</taxon>
        <taxon>Euteleostomi</taxon>
        <taxon>Actinopterygii</taxon>
        <taxon>Neopterygii</taxon>
        <taxon>Teleostei</taxon>
        <taxon>Neoteleostei</taxon>
        <taxon>Acanthomorphata</taxon>
        <taxon>Ovalentaria</taxon>
        <taxon>Atherinomorphae</taxon>
        <taxon>Cyprinodontiformes</taxon>
        <taxon>Goodeidae</taxon>
        <taxon>Ameca</taxon>
    </lineage>
</organism>
<sequence length="196" mass="22084">MVGDCEPHALLCSRALVPLGWKDASQVGIKPWPPAQQQASGAPSLHHQIWATSMWTSNGSRQIFCWDLICCLFLFQKTESIQSDTEAAKQCGASHGTTQQRRISGETKARRRTFSPPGHSRKSLKAGNLSDTRRSEDSYTDQRPCRHLAQVETHRGFISKEMSFLFVDSVDCTVLHIFPVLDGREFFFIFELITNV</sequence>
<name>A0ABV0YMA4_9TELE</name>